<proteinExistence type="predicted"/>
<name>A0ACC0HWI3_9ERIC</name>
<dbReference type="EMBL" id="CM045759">
    <property type="protein sequence ID" value="KAI8017710.1"/>
    <property type="molecule type" value="Genomic_DNA"/>
</dbReference>
<sequence length="109" mass="12332">MELSQGHSCCGSMEDTSVAYGAAEEVGPFRIRPDGKTLYLNPYAWNNCHHVPQLSQLVYQRNKGNQNPVINSKGFLVGNAVTDDYHDYIGTFEYWWTHGLISDSTYKIL</sequence>
<evidence type="ECO:0000313" key="2">
    <source>
        <dbReference type="Proteomes" id="UP001060215"/>
    </source>
</evidence>
<dbReference type="Proteomes" id="UP001060215">
    <property type="component" value="Chromosome 2"/>
</dbReference>
<protein>
    <submittedName>
        <fullName evidence="1">Serine carboxypeptidase-like 27</fullName>
    </submittedName>
</protein>
<gene>
    <name evidence="1" type="ORF">LOK49_LG04G01424</name>
</gene>
<keyword evidence="2" id="KW-1185">Reference proteome</keyword>
<reference evidence="1 2" key="1">
    <citation type="journal article" date="2022" name="Plant J.">
        <title>Chromosome-level genome of Camellia lanceoleosa provides a valuable resource for understanding genome evolution and self-incompatibility.</title>
        <authorList>
            <person name="Gong W."/>
            <person name="Xiao S."/>
            <person name="Wang L."/>
            <person name="Liao Z."/>
            <person name="Chang Y."/>
            <person name="Mo W."/>
            <person name="Hu G."/>
            <person name="Li W."/>
            <person name="Zhao G."/>
            <person name="Zhu H."/>
            <person name="Hu X."/>
            <person name="Ji K."/>
            <person name="Xiang X."/>
            <person name="Song Q."/>
            <person name="Yuan D."/>
            <person name="Jin S."/>
            <person name="Zhang L."/>
        </authorList>
    </citation>
    <scope>NUCLEOTIDE SEQUENCE [LARGE SCALE GENOMIC DNA]</scope>
    <source>
        <strain evidence="1">SQ_2022a</strain>
    </source>
</reference>
<evidence type="ECO:0000313" key="1">
    <source>
        <dbReference type="EMBL" id="KAI8017710.1"/>
    </source>
</evidence>
<organism evidence="1 2">
    <name type="scientific">Camellia lanceoleosa</name>
    <dbReference type="NCBI Taxonomy" id="1840588"/>
    <lineage>
        <taxon>Eukaryota</taxon>
        <taxon>Viridiplantae</taxon>
        <taxon>Streptophyta</taxon>
        <taxon>Embryophyta</taxon>
        <taxon>Tracheophyta</taxon>
        <taxon>Spermatophyta</taxon>
        <taxon>Magnoliopsida</taxon>
        <taxon>eudicotyledons</taxon>
        <taxon>Gunneridae</taxon>
        <taxon>Pentapetalae</taxon>
        <taxon>asterids</taxon>
        <taxon>Ericales</taxon>
        <taxon>Theaceae</taxon>
        <taxon>Camellia</taxon>
    </lineage>
</organism>
<comment type="caution">
    <text evidence="1">The sequence shown here is derived from an EMBL/GenBank/DDBJ whole genome shotgun (WGS) entry which is preliminary data.</text>
</comment>
<accession>A0ACC0HWI3</accession>